<evidence type="ECO:0000259" key="7">
    <source>
        <dbReference type="PROSITE" id="PS50850"/>
    </source>
</evidence>
<dbReference type="PROSITE" id="PS50850">
    <property type="entry name" value="MFS"/>
    <property type="match status" value="1"/>
</dbReference>
<dbReference type="InterPro" id="IPR020846">
    <property type="entry name" value="MFS_dom"/>
</dbReference>
<keyword evidence="3 6" id="KW-0812">Transmembrane</keyword>
<dbReference type="RefSeq" id="WP_120192909.1">
    <property type="nucleotide sequence ID" value="NZ_RAPK01000008.1"/>
</dbReference>
<evidence type="ECO:0000256" key="1">
    <source>
        <dbReference type="ARBA" id="ARBA00004651"/>
    </source>
</evidence>
<keyword evidence="2" id="KW-0813">Transport</keyword>
<sequence length="395" mass="42800">MSPTNSEKIWTKPFWIALINNFFVFLAFYALLTILPIFVLQELGGTEGQAGLATTIFLISAILTRAFAGRIIESFGKKKMLMVSVLLFALSMLLYLFAHELVFLLALRFFHGIWFSIATTVLLAAAADLVPASRKGEGLGYFIMSMNLAVVAGPFIALTAVRFVSYTVLFGGLAAVSILGFVLTFLIRLPAETPTRQPVFKQLALSDLVEKRAFPPSAIGFLAAFSYAGVISFISVYAESINLFHAVNLFFVCFAAVMLLSRPFTGRLFDRAGPAYVIIPSLLVFSAGLFLLSTVTTAAVLLLAGGLIGLGYGSILPSLQTMAIQASPPERTSHATATFFMLFDSGIAVGSFVLGTIASLMTYSYVYIICGTLVLATLGIYMLVYRNRLRLQSAH</sequence>
<keyword evidence="5 6" id="KW-0472">Membrane</keyword>
<comment type="caution">
    <text evidence="8">The sequence shown here is derived from an EMBL/GenBank/DDBJ whole genome shotgun (WGS) entry which is preliminary data.</text>
</comment>
<reference evidence="8 9" key="1">
    <citation type="submission" date="2018-09" db="EMBL/GenBank/DDBJ databases">
        <title>Genomic Encyclopedia of Archaeal and Bacterial Type Strains, Phase II (KMG-II): from individual species to whole genera.</title>
        <authorList>
            <person name="Goeker M."/>
        </authorList>
    </citation>
    <scope>NUCLEOTIDE SEQUENCE [LARGE SCALE GENOMIC DNA]</scope>
    <source>
        <strain evidence="8 9">DSM 17008</strain>
    </source>
</reference>
<dbReference type="PANTHER" id="PTHR23531">
    <property type="entry name" value="QUINOLENE RESISTANCE PROTEIN NORA"/>
    <property type="match status" value="1"/>
</dbReference>
<proteinExistence type="predicted"/>
<evidence type="ECO:0000256" key="2">
    <source>
        <dbReference type="ARBA" id="ARBA00022448"/>
    </source>
</evidence>
<evidence type="ECO:0000256" key="3">
    <source>
        <dbReference type="ARBA" id="ARBA00022692"/>
    </source>
</evidence>
<evidence type="ECO:0000256" key="6">
    <source>
        <dbReference type="SAM" id="Phobius"/>
    </source>
</evidence>
<dbReference type="SUPFAM" id="SSF103473">
    <property type="entry name" value="MFS general substrate transporter"/>
    <property type="match status" value="1"/>
</dbReference>
<feature type="transmembrane region" description="Helical" evidence="6">
    <location>
        <begin position="14"/>
        <end position="38"/>
    </location>
</feature>
<keyword evidence="9" id="KW-1185">Reference proteome</keyword>
<dbReference type="CDD" id="cd17489">
    <property type="entry name" value="MFS_YfcJ_like"/>
    <property type="match status" value="1"/>
</dbReference>
<feature type="transmembrane region" description="Helical" evidence="6">
    <location>
        <begin position="163"/>
        <end position="187"/>
    </location>
</feature>
<feature type="domain" description="Major facilitator superfamily (MFS) profile" evidence="7">
    <location>
        <begin position="13"/>
        <end position="388"/>
    </location>
</feature>
<feature type="transmembrane region" description="Helical" evidence="6">
    <location>
        <begin position="104"/>
        <end position="127"/>
    </location>
</feature>
<feature type="transmembrane region" description="Helical" evidence="6">
    <location>
        <begin position="139"/>
        <end position="157"/>
    </location>
</feature>
<feature type="transmembrane region" description="Helical" evidence="6">
    <location>
        <begin position="298"/>
        <end position="316"/>
    </location>
</feature>
<dbReference type="Pfam" id="PF07690">
    <property type="entry name" value="MFS_1"/>
    <property type="match status" value="1"/>
</dbReference>
<feature type="transmembrane region" description="Helical" evidence="6">
    <location>
        <begin position="243"/>
        <end position="261"/>
    </location>
</feature>
<feature type="transmembrane region" description="Helical" evidence="6">
    <location>
        <begin position="273"/>
        <end position="292"/>
    </location>
</feature>
<feature type="transmembrane region" description="Helical" evidence="6">
    <location>
        <begin position="218"/>
        <end position="237"/>
    </location>
</feature>
<dbReference type="InterPro" id="IPR052714">
    <property type="entry name" value="MFS_Exporter"/>
</dbReference>
<name>A0A419V4J7_9BACL</name>
<comment type="subcellular location">
    <subcellularLocation>
        <location evidence="1">Cell membrane</location>
        <topology evidence="1">Multi-pass membrane protein</topology>
    </subcellularLocation>
</comment>
<dbReference type="EMBL" id="RAPK01000008">
    <property type="protein sequence ID" value="RKD73413.1"/>
    <property type="molecule type" value="Genomic_DNA"/>
</dbReference>
<protein>
    <submittedName>
        <fullName evidence="8">Putative MFS family arabinose efflux permease</fullName>
    </submittedName>
</protein>
<organism evidence="8 9">
    <name type="scientific">Sinobaca qinghaiensis</name>
    <dbReference type="NCBI Taxonomy" id="342944"/>
    <lineage>
        <taxon>Bacteria</taxon>
        <taxon>Bacillati</taxon>
        <taxon>Bacillota</taxon>
        <taxon>Bacilli</taxon>
        <taxon>Bacillales</taxon>
        <taxon>Sporolactobacillaceae</taxon>
        <taxon>Sinobaca</taxon>
    </lineage>
</organism>
<dbReference type="InterPro" id="IPR036259">
    <property type="entry name" value="MFS_trans_sf"/>
</dbReference>
<feature type="transmembrane region" description="Helical" evidence="6">
    <location>
        <begin position="50"/>
        <end position="68"/>
    </location>
</feature>
<keyword evidence="4 6" id="KW-1133">Transmembrane helix</keyword>
<evidence type="ECO:0000256" key="4">
    <source>
        <dbReference type="ARBA" id="ARBA00022989"/>
    </source>
</evidence>
<dbReference type="Proteomes" id="UP000285120">
    <property type="component" value="Unassembled WGS sequence"/>
</dbReference>
<dbReference type="AlphaFoldDB" id="A0A419V4J7"/>
<dbReference type="InterPro" id="IPR011701">
    <property type="entry name" value="MFS"/>
</dbReference>
<feature type="transmembrane region" description="Helical" evidence="6">
    <location>
        <begin position="80"/>
        <end position="98"/>
    </location>
</feature>
<dbReference type="OrthoDB" id="9814001at2"/>
<accession>A0A419V4J7</accession>
<feature type="transmembrane region" description="Helical" evidence="6">
    <location>
        <begin position="337"/>
        <end position="358"/>
    </location>
</feature>
<feature type="transmembrane region" description="Helical" evidence="6">
    <location>
        <begin position="364"/>
        <end position="385"/>
    </location>
</feature>
<dbReference type="GO" id="GO:0022857">
    <property type="term" value="F:transmembrane transporter activity"/>
    <property type="evidence" value="ECO:0007669"/>
    <property type="project" value="InterPro"/>
</dbReference>
<evidence type="ECO:0000256" key="5">
    <source>
        <dbReference type="ARBA" id="ARBA00023136"/>
    </source>
</evidence>
<dbReference type="GO" id="GO:0005886">
    <property type="term" value="C:plasma membrane"/>
    <property type="evidence" value="ECO:0007669"/>
    <property type="project" value="UniProtKB-SubCell"/>
</dbReference>
<gene>
    <name evidence="8" type="ORF">ATL39_1707</name>
</gene>
<dbReference type="PANTHER" id="PTHR23531:SF2">
    <property type="entry name" value="PERMEASE"/>
    <property type="match status" value="1"/>
</dbReference>
<dbReference type="Gene3D" id="1.20.1250.20">
    <property type="entry name" value="MFS general substrate transporter like domains"/>
    <property type="match status" value="1"/>
</dbReference>
<evidence type="ECO:0000313" key="8">
    <source>
        <dbReference type="EMBL" id="RKD73413.1"/>
    </source>
</evidence>
<evidence type="ECO:0000313" key="9">
    <source>
        <dbReference type="Proteomes" id="UP000285120"/>
    </source>
</evidence>